<proteinExistence type="predicted"/>
<dbReference type="Gene3D" id="3.20.20.80">
    <property type="entry name" value="Glycosidases"/>
    <property type="match status" value="1"/>
</dbReference>
<keyword evidence="1" id="KW-0449">Lipoprotein</keyword>
<dbReference type="PANTHER" id="PTHR43405">
    <property type="entry name" value="GLYCOSYL HYDROLASE DIGH"/>
    <property type="match status" value="1"/>
</dbReference>
<reference evidence="1 2" key="1">
    <citation type="submission" date="2020-08" db="EMBL/GenBank/DDBJ databases">
        <title>Genomic Encyclopedia of Type Strains, Phase IV (KMG-IV): sequencing the most valuable type-strain genomes for metagenomic binning, comparative biology and taxonomic classification.</title>
        <authorList>
            <person name="Goeker M."/>
        </authorList>
    </citation>
    <scope>NUCLEOTIDE SEQUENCE [LARGE SCALE GENOMIC DNA]</scope>
    <source>
        <strain evidence="1 2">DSM 27471</strain>
    </source>
</reference>
<sequence length="338" mass="39548">MPRQHTDEHVYYSEEGMPLFWTWIEDSPYENYDRLFKLYAAHGVRGIQFKGSVPAIEKVIPVAQKYNIDLYVWWWVMNQPEVAKQHPEWLDVNAEGFSLSEKKAYVDHYKFLNPAIDDVRNELYRQVKYICQLDGIKGVSLDFARYVDVILPVKLQPKYGIVQDRVYPQWDYGYHPVAIEKFRTLHGYDPRMLPDPSLDEQWLSFRLEQVAECVKGIAEIVRDNQLKICASPFPTPSVAKHLVMQDWQSWQLDFYLPMVYYKFYNQTTDWVYVTTQENVLAVQPASVITAIYVEDILQDEVDVRTMIRNVMDSGSSGLAFFGIPDPGFLNALATFRKK</sequence>
<name>A0A7W5DR24_9PORP</name>
<dbReference type="PANTHER" id="PTHR43405:SF1">
    <property type="entry name" value="GLYCOSYL HYDROLASE DIGH"/>
    <property type="match status" value="1"/>
</dbReference>
<organism evidence="1 2">
    <name type="scientific">Microbacter margulisiae</name>
    <dbReference type="NCBI Taxonomy" id="1350067"/>
    <lineage>
        <taxon>Bacteria</taxon>
        <taxon>Pseudomonadati</taxon>
        <taxon>Bacteroidota</taxon>
        <taxon>Bacteroidia</taxon>
        <taxon>Bacteroidales</taxon>
        <taxon>Porphyromonadaceae</taxon>
        <taxon>Microbacter</taxon>
    </lineage>
</organism>
<dbReference type="Proteomes" id="UP000544222">
    <property type="component" value="Unassembled WGS sequence"/>
</dbReference>
<dbReference type="InterPro" id="IPR052177">
    <property type="entry name" value="Divisome_Glycosyl_Hydrolase"/>
</dbReference>
<keyword evidence="2" id="KW-1185">Reference proteome</keyword>
<evidence type="ECO:0000313" key="1">
    <source>
        <dbReference type="EMBL" id="MBB3187529.1"/>
    </source>
</evidence>
<dbReference type="EMBL" id="JACHYB010000001">
    <property type="protein sequence ID" value="MBB3187529.1"/>
    <property type="molecule type" value="Genomic_DNA"/>
</dbReference>
<protein>
    <submittedName>
        <fullName evidence="1">Uncharacterized lipoprotein YddW (UPF0748 family)</fullName>
    </submittedName>
</protein>
<gene>
    <name evidence="1" type="ORF">FHX64_001692</name>
</gene>
<dbReference type="AlphaFoldDB" id="A0A7W5DR24"/>
<accession>A0A7W5DR24</accession>
<comment type="caution">
    <text evidence="1">The sequence shown here is derived from an EMBL/GenBank/DDBJ whole genome shotgun (WGS) entry which is preliminary data.</text>
</comment>
<evidence type="ECO:0000313" key="2">
    <source>
        <dbReference type="Proteomes" id="UP000544222"/>
    </source>
</evidence>
<dbReference type="RefSeq" id="WP_183413291.1">
    <property type="nucleotide sequence ID" value="NZ_JACHYB010000001.1"/>
</dbReference>